<feature type="compositionally biased region" description="Basic and acidic residues" evidence="1">
    <location>
        <begin position="460"/>
        <end position="477"/>
    </location>
</feature>
<gene>
    <name evidence="2" type="ORF">LY89DRAFT_783940</name>
</gene>
<evidence type="ECO:0000313" key="2">
    <source>
        <dbReference type="EMBL" id="KUJ14881.1"/>
    </source>
</evidence>
<accession>A0A194X3Y9</accession>
<feature type="region of interest" description="Disordered" evidence="1">
    <location>
        <begin position="139"/>
        <end position="195"/>
    </location>
</feature>
<name>A0A194X3Y9_MOLSC</name>
<dbReference type="RefSeq" id="XP_018069236.1">
    <property type="nucleotide sequence ID" value="XM_018222738.1"/>
</dbReference>
<feature type="compositionally biased region" description="Basic residues" evidence="1">
    <location>
        <begin position="172"/>
        <end position="181"/>
    </location>
</feature>
<protein>
    <submittedName>
        <fullName evidence="2">Uncharacterized protein</fullName>
    </submittedName>
</protein>
<feature type="region of interest" description="Disordered" evidence="1">
    <location>
        <begin position="397"/>
        <end position="486"/>
    </location>
</feature>
<proteinExistence type="predicted"/>
<dbReference type="InParanoid" id="A0A194X3Y9"/>
<dbReference type="AlphaFoldDB" id="A0A194X3Y9"/>
<evidence type="ECO:0000256" key="1">
    <source>
        <dbReference type="SAM" id="MobiDB-lite"/>
    </source>
</evidence>
<evidence type="ECO:0000313" key="3">
    <source>
        <dbReference type="Proteomes" id="UP000070700"/>
    </source>
</evidence>
<reference evidence="2 3" key="1">
    <citation type="submission" date="2015-10" db="EMBL/GenBank/DDBJ databases">
        <title>Full genome of DAOMC 229536 Phialocephala scopiformis, a fungal endophyte of spruce producing the potent anti-insectan compound rugulosin.</title>
        <authorList>
            <consortium name="DOE Joint Genome Institute"/>
            <person name="Walker A.K."/>
            <person name="Frasz S.L."/>
            <person name="Seifert K.A."/>
            <person name="Miller J.D."/>
            <person name="Mondo S.J."/>
            <person name="Labutti K."/>
            <person name="Lipzen A."/>
            <person name="Dockter R."/>
            <person name="Kennedy M."/>
            <person name="Grigoriev I.V."/>
            <person name="Spatafora J.W."/>
        </authorList>
    </citation>
    <scope>NUCLEOTIDE SEQUENCE [LARGE SCALE GENOMIC DNA]</scope>
    <source>
        <strain evidence="2 3">CBS 120377</strain>
    </source>
</reference>
<dbReference type="Proteomes" id="UP000070700">
    <property type="component" value="Unassembled WGS sequence"/>
</dbReference>
<organism evidence="2 3">
    <name type="scientific">Mollisia scopiformis</name>
    <name type="common">Conifer needle endophyte fungus</name>
    <name type="synonym">Phialocephala scopiformis</name>
    <dbReference type="NCBI Taxonomy" id="149040"/>
    <lineage>
        <taxon>Eukaryota</taxon>
        <taxon>Fungi</taxon>
        <taxon>Dikarya</taxon>
        <taxon>Ascomycota</taxon>
        <taxon>Pezizomycotina</taxon>
        <taxon>Leotiomycetes</taxon>
        <taxon>Helotiales</taxon>
        <taxon>Mollisiaceae</taxon>
        <taxon>Mollisia</taxon>
    </lineage>
</organism>
<dbReference type="GeneID" id="28832464"/>
<feature type="compositionally biased region" description="Acidic residues" evidence="1">
    <location>
        <begin position="139"/>
        <end position="151"/>
    </location>
</feature>
<keyword evidence="3" id="KW-1185">Reference proteome</keyword>
<dbReference type="EMBL" id="KQ947419">
    <property type="protein sequence ID" value="KUJ14881.1"/>
    <property type="molecule type" value="Genomic_DNA"/>
</dbReference>
<dbReference type="OrthoDB" id="3552116at2759"/>
<sequence>MQPFDDASILNGLSYRDATSLRRVMRAVMSRFGGQSSEIAARDHQLNGVEREVVDQIMDETVDNELFYRAAIRFGSANAANSATILRSGQELSSIFSPSVLGPRHLRVEDDVEIARVAYQDLLDNGTPFVYGLEEDFAEGSDGDEEYESGAESDPVRAKKNGKRPAGPHPNKPGKKKHKPIRGKDERAIDDDTIDRKVRAKLNEPDPSLLVITLPAEKKDPKNKDNWLPKSPIIYDYNKIDPSFDWTSKKMVSRLNAWRNQHFNRNFGPERESRYQYTAAERDLIFKLVREFLATVEWRYSKIDWQAIADEFNKQMAGRWFGKSDDTADSHYTYDSKRKITVSRKVEVPHEFEPRKPTGLQNQLEHFEHAMAEHILKKARDADLQYVLSLLPKIDVDGASKQPSANEGSDDEENGEKGKGKAKDTSAEEPSPSIPAVEPVVQQQPDADLGLMAAIEDSIADAREDERKRKTGGESSKRGGGPSNKK</sequence>
<feature type="compositionally biased region" description="Basic and acidic residues" evidence="1">
    <location>
        <begin position="415"/>
        <end position="426"/>
    </location>
</feature>
<dbReference type="KEGG" id="psco:LY89DRAFT_783940"/>